<evidence type="ECO:0000313" key="10">
    <source>
        <dbReference type="EMBL" id="HHE31151.1"/>
    </source>
</evidence>
<evidence type="ECO:0000256" key="9">
    <source>
        <dbReference type="SAM" id="MobiDB-lite"/>
    </source>
</evidence>
<name>A0A7C5DF85_9CHLB</name>
<dbReference type="AlphaFoldDB" id="A0A7C5DF85"/>
<organism evidence="10">
    <name type="scientific">Chlorobaculum parvum</name>
    <dbReference type="NCBI Taxonomy" id="274539"/>
    <lineage>
        <taxon>Bacteria</taxon>
        <taxon>Pseudomonadati</taxon>
        <taxon>Chlorobiota</taxon>
        <taxon>Chlorobiia</taxon>
        <taxon>Chlorobiales</taxon>
        <taxon>Chlorobiaceae</taxon>
        <taxon>Chlorobaculum</taxon>
    </lineage>
</organism>
<evidence type="ECO:0000256" key="8">
    <source>
        <dbReference type="ARBA" id="ARBA00023204"/>
    </source>
</evidence>
<dbReference type="EMBL" id="DRSQ01000014">
    <property type="protein sequence ID" value="HHE31151.1"/>
    <property type="molecule type" value="Genomic_DNA"/>
</dbReference>
<evidence type="ECO:0000256" key="7">
    <source>
        <dbReference type="ARBA" id="ARBA00023027"/>
    </source>
</evidence>
<sequence length="74" mass="8622">MDKAKAKQEISKLRTEIERHNRLYYLEAKPEISDFEFDKLLERLIALEQEFPELVTPDSPSQRVGGGITKEFPT</sequence>
<keyword evidence="6" id="KW-0460">Magnesium</keyword>
<evidence type="ECO:0000256" key="1">
    <source>
        <dbReference type="ARBA" id="ARBA00022598"/>
    </source>
</evidence>
<dbReference type="SUPFAM" id="SSF56091">
    <property type="entry name" value="DNA ligase/mRNA capping enzyme, catalytic domain"/>
    <property type="match status" value="1"/>
</dbReference>
<keyword evidence="8" id="KW-0234">DNA repair</keyword>
<gene>
    <name evidence="10" type="ORF">ENL07_00560</name>
</gene>
<reference evidence="10" key="1">
    <citation type="journal article" date="2020" name="mSystems">
        <title>Genome- and Community-Level Interaction Insights into Carbon Utilization and Element Cycling Functions of Hydrothermarchaeota in Hydrothermal Sediment.</title>
        <authorList>
            <person name="Zhou Z."/>
            <person name="Liu Y."/>
            <person name="Xu W."/>
            <person name="Pan J."/>
            <person name="Luo Z.H."/>
            <person name="Li M."/>
        </authorList>
    </citation>
    <scope>NUCLEOTIDE SEQUENCE [LARGE SCALE GENOMIC DNA]</scope>
    <source>
        <strain evidence="10">HyVt-633</strain>
    </source>
</reference>
<dbReference type="GO" id="GO:0006260">
    <property type="term" value="P:DNA replication"/>
    <property type="evidence" value="ECO:0007669"/>
    <property type="project" value="UniProtKB-KW"/>
</dbReference>
<evidence type="ECO:0000256" key="5">
    <source>
        <dbReference type="ARBA" id="ARBA00022833"/>
    </source>
</evidence>
<proteinExistence type="predicted"/>
<dbReference type="GO" id="GO:0006281">
    <property type="term" value="P:DNA repair"/>
    <property type="evidence" value="ECO:0007669"/>
    <property type="project" value="UniProtKB-KW"/>
</dbReference>
<evidence type="ECO:0000256" key="4">
    <source>
        <dbReference type="ARBA" id="ARBA00022763"/>
    </source>
</evidence>
<dbReference type="FunFam" id="1.10.287.610:FF:000002">
    <property type="entry name" value="DNA ligase"/>
    <property type="match status" value="1"/>
</dbReference>
<dbReference type="Proteomes" id="UP000886058">
    <property type="component" value="Unassembled WGS sequence"/>
</dbReference>
<accession>A0A7C5DF85</accession>
<keyword evidence="3" id="KW-0479">Metal-binding</keyword>
<keyword evidence="1 10" id="KW-0436">Ligase</keyword>
<dbReference type="GO" id="GO:0046872">
    <property type="term" value="F:metal ion binding"/>
    <property type="evidence" value="ECO:0007669"/>
    <property type="project" value="UniProtKB-KW"/>
</dbReference>
<keyword evidence="7" id="KW-0520">NAD</keyword>
<dbReference type="GO" id="GO:0016874">
    <property type="term" value="F:ligase activity"/>
    <property type="evidence" value="ECO:0007669"/>
    <property type="project" value="UniProtKB-KW"/>
</dbReference>
<feature type="non-terminal residue" evidence="10">
    <location>
        <position position="74"/>
    </location>
</feature>
<keyword evidence="4" id="KW-0227">DNA damage</keyword>
<keyword evidence="5" id="KW-0862">Zinc</keyword>
<evidence type="ECO:0000256" key="3">
    <source>
        <dbReference type="ARBA" id="ARBA00022723"/>
    </source>
</evidence>
<evidence type="ECO:0000256" key="2">
    <source>
        <dbReference type="ARBA" id="ARBA00022705"/>
    </source>
</evidence>
<keyword evidence="2" id="KW-0235">DNA replication</keyword>
<dbReference type="Gene3D" id="1.10.287.610">
    <property type="entry name" value="Helix hairpin bin"/>
    <property type="match status" value="1"/>
</dbReference>
<evidence type="ECO:0000256" key="6">
    <source>
        <dbReference type="ARBA" id="ARBA00022842"/>
    </source>
</evidence>
<comment type="caution">
    <text evidence="10">The sequence shown here is derived from an EMBL/GenBank/DDBJ whole genome shotgun (WGS) entry which is preliminary data.</text>
</comment>
<protein>
    <submittedName>
        <fullName evidence="10">NAD-dependent DNA ligase LigA</fullName>
    </submittedName>
</protein>
<feature type="region of interest" description="Disordered" evidence="9">
    <location>
        <begin position="55"/>
        <end position="74"/>
    </location>
</feature>